<evidence type="ECO:0000256" key="2">
    <source>
        <dbReference type="ARBA" id="ARBA00004496"/>
    </source>
</evidence>
<dbReference type="GO" id="GO:0003723">
    <property type="term" value="F:RNA binding"/>
    <property type="evidence" value="ECO:0007669"/>
    <property type="project" value="UniProtKB-KW"/>
</dbReference>
<reference evidence="13" key="2">
    <citation type="submission" date="2020-05" db="UniProtKB">
        <authorList>
            <consortium name="EnsemblMetazoa"/>
        </authorList>
    </citation>
    <scope>IDENTIFICATION</scope>
    <source>
        <strain evidence="13">WRAIR2</strain>
    </source>
</reference>
<dbReference type="Gene3D" id="1.10.10.1440">
    <property type="entry name" value="PHAX RNA-binding domain"/>
    <property type="match status" value="1"/>
</dbReference>
<accession>A0A182NU76</accession>
<dbReference type="FunFam" id="1.10.10.1440:FF:000001">
    <property type="entry name" value="phosphorylated adapter RNA export protein-like"/>
    <property type="match status" value="1"/>
</dbReference>
<dbReference type="AlphaFoldDB" id="A0A182NU76"/>
<reference evidence="14" key="1">
    <citation type="submission" date="2013-03" db="EMBL/GenBank/DDBJ databases">
        <title>The Genome Sequence of Anopheles dirus WRAIR2.</title>
        <authorList>
            <consortium name="The Broad Institute Genomics Platform"/>
            <person name="Neafsey D.E."/>
            <person name="Walton C."/>
            <person name="Walker B."/>
            <person name="Young S.K."/>
            <person name="Zeng Q."/>
            <person name="Gargeya S."/>
            <person name="Fitzgerald M."/>
            <person name="Haas B."/>
            <person name="Abouelleil A."/>
            <person name="Allen A.W."/>
            <person name="Alvarado L."/>
            <person name="Arachchi H.M."/>
            <person name="Berlin A.M."/>
            <person name="Chapman S.B."/>
            <person name="Gainer-Dewar J."/>
            <person name="Goldberg J."/>
            <person name="Griggs A."/>
            <person name="Gujja S."/>
            <person name="Hansen M."/>
            <person name="Howarth C."/>
            <person name="Imamovic A."/>
            <person name="Ireland A."/>
            <person name="Larimer J."/>
            <person name="McCowan C."/>
            <person name="Murphy C."/>
            <person name="Pearson M."/>
            <person name="Poon T.W."/>
            <person name="Priest M."/>
            <person name="Roberts A."/>
            <person name="Saif S."/>
            <person name="Shea T."/>
            <person name="Sisk P."/>
            <person name="Sykes S."/>
            <person name="Wortman J."/>
            <person name="Nusbaum C."/>
            <person name="Birren B."/>
        </authorList>
    </citation>
    <scope>NUCLEOTIDE SEQUENCE [LARGE SCALE GENOMIC DNA]</scope>
    <source>
        <strain evidence="14">WRAIR2</strain>
    </source>
</reference>
<feature type="domain" description="Phosphorylated adapter RNA export protein RNA-binding" evidence="12">
    <location>
        <begin position="275"/>
        <end position="355"/>
    </location>
</feature>
<evidence type="ECO:0000256" key="4">
    <source>
        <dbReference type="ARBA" id="ARBA00016856"/>
    </source>
</evidence>
<dbReference type="PANTHER" id="PTHR13135">
    <property type="entry name" value="CYTOSOLIC RESINIFERATOXIN BINDING PROTEIN RBP-26"/>
    <property type="match status" value="1"/>
</dbReference>
<feature type="region of interest" description="Disordered" evidence="11">
    <location>
        <begin position="189"/>
        <end position="261"/>
    </location>
</feature>
<evidence type="ECO:0000256" key="5">
    <source>
        <dbReference type="ARBA" id="ARBA00022448"/>
    </source>
</evidence>
<evidence type="ECO:0000256" key="6">
    <source>
        <dbReference type="ARBA" id="ARBA00022490"/>
    </source>
</evidence>
<feature type="region of interest" description="Disordered" evidence="11">
    <location>
        <begin position="1"/>
        <end position="101"/>
    </location>
</feature>
<dbReference type="GO" id="GO:0005737">
    <property type="term" value="C:cytoplasm"/>
    <property type="evidence" value="ECO:0007669"/>
    <property type="project" value="UniProtKB-SubCell"/>
</dbReference>
<dbReference type="PANTHER" id="PTHR13135:SF0">
    <property type="entry name" value="PHOSPHORYLATED ADAPTER RNA EXPORT PROTEIN"/>
    <property type="match status" value="1"/>
</dbReference>
<evidence type="ECO:0000256" key="9">
    <source>
        <dbReference type="ARBA" id="ARBA00023242"/>
    </source>
</evidence>
<evidence type="ECO:0000313" key="13">
    <source>
        <dbReference type="EnsemblMetazoa" id="ADIR011218-PA"/>
    </source>
</evidence>
<dbReference type="GO" id="GO:0006408">
    <property type="term" value="P:snRNA export from nucleus"/>
    <property type="evidence" value="ECO:0007669"/>
    <property type="project" value="InterPro"/>
</dbReference>
<dbReference type="InterPro" id="IPR038092">
    <property type="entry name" value="PHAX_RNA-binding_sf"/>
</dbReference>
<feature type="compositionally biased region" description="Low complexity" evidence="11">
    <location>
        <begin position="240"/>
        <end position="250"/>
    </location>
</feature>
<dbReference type="GO" id="GO:0005634">
    <property type="term" value="C:nucleus"/>
    <property type="evidence" value="ECO:0007669"/>
    <property type="project" value="UniProtKB-SubCell"/>
</dbReference>
<evidence type="ECO:0000256" key="10">
    <source>
        <dbReference type="ARBA" id="ARBA00030834"/>
    </source>
</evidence>
<dbReference type="Pfam" id="PF10258">
    <property type="entry name" value="PHAX_RNA-bd"/>
    <property type="match status" value="1"/>
</dbReference>
<organism evidence="13 14">
    <name type="scientific">Anopheles dirus</name>
    <dbReference type="NCBI Taxonomy" id="7168"/>
    <lineage>
        <taxon>Eukaryota</taxon>
        <taxon>Metazoa</taxon>
        <taxon>Ecdysozoa</taxon>
        <taxon>Arthropoda</taxon>
        <taxon>Hexapoda</taxon>
        <taxon>Insecta</taxon>
        <taxon>Pterygota</taxon>
        <taxon>Neoptera</taxon>
        <taxon>Endopterygota</taxon>
        <taxon>Diptera</taxon>
        <taxon>Nematocera</taxon>
        <taxon>Culicoidea</taxon>
        <taxon>Culicidae</taxon>
        <taxon>Anophelinae</taxon>
        <taxon>Anopheles</taxon>
    </lineage>
</organism>
<name>A0A182NU76_9DIPT</name>
<dbReference type="STRING" id="7168.A0A182NU76"/>
<evidence type="ECO:0000313" key="14">
    <source>
        <dbReference type="Proteomes" id="UP000075884"/>
    </source>
</evidence>
<feature type="compositionally biased region" description="Basic and acidic residues" evidence="11">
    <location>
        <begin position="223"/>
        <end position="237"/>
    </location>
</feature>
<keyword evidence="5" id="KW-0813">Transport</keyword>
<dbReference type="GO" id="GO:0015031">
    <property type="term" value="P:protein transport"/>
    <property type="evidence" value="ECO:0007669"/>
    <property type="project" value="UniProtKB-KW"/>
</dbReference>
<evidence type="ECO:0000256" key="1">
    <source>
        <dbReference type="ARBA" id="ARBA00004123"/>
    </source>
</evidence>
<sequence>MMEHETLNMPSVKEDDDLEDGELSDSDSSDGYTPLARPEVAKPEFGSASVSLPRKMDIVSDEHDDDDLHPEKSDSDGSSDESASHVRIGSMGSYPKRMVGQTARVPGRSHASAPPNPPAKGVTAAKSTHPMAHAATQRPNKYNIWTESLQEDTLMETMRGCGVTANGKHNRDVESYDYKLVARMQGGNAFERLKRRQSNSDDSDGYAGGGKRMRTTHNAYAEADERERRGNVKERLGKRNTSTDSNSDDSGQSAPRHIPDLDVKEDCSNEAFGMQLAEKLCETHAELMVRVVEALGKEIPMKLFKETQKIEADGGMLVMKGWRRRTPGGVFLFLLKHCEAVDQDVKKTIFQEDKKAKQKEWKLTKNLNRDKKVEELKKTLNRQAANESELPTIPMMSHLKAETHSTLSNPPPSPVGEENFEGSPDYDARNIHVNVTTSPDKTLLQAHDTDKDSDAGADDACRTLADGCSTVAGMMVTSGVSTTGRTIASYQEEDCLDITCDDMDLF</sequence>
<feature type="compositionally biased region" description="Acidic residues" evidence="11">
    <location>
        <begin position="14"/>
        <end position="28"/>
    </location>
</feature>
<proteinExistence type="inferred from homology"/>
<evidence type="ECO:0000256" key="7">
    <source>
        <dbReference type="ARBA" id="ARBA00022884"/>
    </source>
</evidence>
<comment type="similarity">
    <text evidence="3">Belongs to the PHAX family.</text>
</comment>
<evidence type="ECO:0000259" key="12">
    <source>
        <dbReference type="Pfam" id="PF10258"/>
    </source>
</evidence>
<evidence type="ECO:0000256" key="3">
    <source>
        <dbReference type="ARBA" id="ARBA00006094"/>
    </source>
</evidence>
<protein>
    <recommendedName>
        <fullName evidence="4">Phosphorylated adapter RNA export protein</fullName>
    </recommendedName>
    <alternativeName>
        <fullName evidence="10">RNA U small nuclear RNA export adapter protein</fullName>
    </alternativeName>
</protein>
<dbReference type="Proteomes" id="UP000075884">
    <property type="component" value="Unassembled WGS sequence"/>
</dbReference>
<keyword evidence="14" id="KW-1185">Reference proteome</keyword>
<evidence type="ECO:0000256" key="8">
    <source>
        <dbReference type="ARBA" id="ARBA00022927"/>
    </source>
</evidence>
<keyword evidence="7" id="KW-0694">RNA-binding</keyword>
<evidence type="ECO:0000256" key="11">
    <source>
        <dbReference type="SAM" id="MobiDB-lite"/>
    </source>
</evidence>
<keyword evidence="8" id="KW-0653">Protein transport</keyword>
<dbReference type="VEuPathDB" id="VectorBase:ADIR011218"/>
<dbReference type="InterPro" id="IPR039047">
    <property type="entry name" value="PHAX"/>
</dbReference>
<comment type="subcellular location">
    <subcellularLocation>
        <location evidence="2">Cytoplasm</location>
    </subcellularLocation>
    <subcellularLocation>
        <location evidence="1">Nucleus</location>
    </subcellularLocation>
</comment>
<keyword evidence="6" id="KW-0963">Cytoplasm</keyword>
<dbReference type="InterPro" id="IPR019385">
    <property type="entry name" value="PHAX_RNA-binding_domain"/>
</dbReference>
<dbReference type="EnsemblMetazoa" id="ADIR011218-RA">
    <property type="protein sequence ID" value="ADIR011218-PA"/>
    <property type="gene ID" value="ADIR011218"/>
</dbReference>
<keyword evidence="9" id="KW-0539">Nucleus</keyword>